<accession>A0A150GT20</accession>
<proteinExistence type="predicted"/>
<dbReference type="Pfam" id="PF00530">
    <property type="entry name" value="SRCR"/>
    <property type="match status" value="1"/>
</dbReference>
<protein>
    <recommendedName>
        <fullName evidence="2">SRCR domain-containing protein</fullName>
    </recommendedName>
</protein>
<evidence type="ECO:0000256" key="1">
    <source>
        <dbReference type="ARBA" id="ARBA00023157"/>
    </source>
</evidence>
<dbReference type="Gene3D" id="3.10.250.10">
    <property type="entry name" value="SRCR-like domain"/>
    <property type="match status" value="2"/>
</dbReference>
<feature type="domain" description="SRCR" evidence="2">
    <location>
        <begin position="109"/>
        <end position="134"/>
    </location>
</feature>
<organism evidence="3 4">
    <name type="scientific">Gonium pectorale</name>
    <name type="common">Green alga</name>
    <dbReference type="NCBI Taxonomy" id="33097"/>
    <lineage>
        <taxon>Eukaryota</taxon>
        <taxon>Viridiplantae</taxon>
        <taxon>Chlorophyta</taxon>
        <taxon>core chlorophytes</taxon>
        <taxon>Chlorophyceae</taxon>
        <taxon>CS clade</taxon>
        <taxon>Chlamydomonadales</taxon>
        <taxon>Volvocaceae</taxon>
        <taxon>Gonium</taxon>
    </lineage>
</organism>
<evidence type="ECO:0000313" key="4">
    <source>
        <dbReference type="Proteomes" id="UP000075714"/>
    </source>
</evidence>
<dbReference type="GO" id="GO:0016020">
    <property type="term" value="C:membrane"/>
    <property type="evidence" value="ECO:0007669"/>
    <property type="project" value="InterPro"/>
</dbReference>
<feature type="domain" description="SRCR" evidence="2">
    <location>
        <begin position="1"/>
        <end position="105"/>
    </location>
</feature>
<gene>
    <name evidence="3" type="ORF">GPECTOR_8g366</name>
</gene>
<sequence length="134" mass="14448">MFEDGRSSYGGHSGTLWLSPNGNGWGTVCDDLFTNREANAFCVSAGYRSGSVKPSQTRWGNIWMDDVQCPNVTSASVPASGAQCTFAGWDVHDCDHSEDVAISCRAYPVRLTGGQTEQSGRLEILYNGVWGTVC</sequence>
<dbReference type="SMART" id="SM00202">
    <property type="entry name" value="SR"/>
    <property type="match status" value="1"/>
</dbReference>
<comment type="caution">
    <text evidence="3">The sequence shown here is derived from an EMBL/GenBank/DDBJ whole genome shotgun (WGS) entry which is preliminary data.</text>
</comment>
<dbReference type="Proteomes" id="UP000075714">
    <property type="component" value="Unassembled WGS sequence"/>
</dbReference>
<evidence type="ECO:0000259" key="2">
    <source>
        <dbReference type="PROSITE" id="PS50287"/>
    </source>
</evidence>
<dbReference type="InterPro" id="IPR001190">
    <property type="entry name" value="SRCR"/>
</dbReference>
<dbReference type="AlphaFoldDB" id="A0A150GT20"/>
<evidence type="ECO:0000313" key="3">
    <source>
        <dbReference type="EMBL" id="KXZ52996.1"/>
    </source>
</evidence>
<dbReference type="SUPFAM" id="SSF56487">
    <property type="entry name" value="SRCR-like"/>
    <property type="match status" value="2"/>
</dbReference>
<keyword evidence="1" id="KW-1015">Disulfide bond</keyword>
<dbReference type="PANTHER" id="PTHR48071:SF27">
    <property type="entry name" value="SCAVENGER RECEPTOR CYSTEINE-RICH TYPE 1 PROTEIN M130-LIKE"/>
    <property type="match status" value="1"/>
</dbReference>
<keyword evidence="4" id="KW-1185">Reference proteome</keyword>
<dbReference type="OrthoDB" id="549235at2759"/>
<dbReference type="InterPro" id="IPR036772">
    <property type="entry name" value="SRCR-like_dom_sf"/>
</dbReference>
<name>A0A150GT20_GONPE</name>
<dbReference type="EMBL" id="LSYV01000009">
    <property type="protein sequence ID" value="KXZ52996.1"/>
    <property type="molecule type" value="Genomic_DNA"/>
</dbReference>
<dbReference type="PANTHER" id="PTHR48071">
    <property type="entry name" value="SRCR DOMAIN-CONTAINING PROTEIN"/>
    <property type="match status" value="1"/>
</dbReference>
<reference evidence="4" key="1">
    <citation type="journal article" date="2016" name="Nat. Commun.">
        <title>The Gonium pectorale genome demonstrates co-option of cell cycle regulation during the evolution of multicellularity.</title>
        <authorList>
            <person name="Hanschen E.R."/>
            <person name="Marriage T.N."/>
            <person name="Ferris P.J."/>
            <person name="Hamaji T."/>
            <person name="Toyoda A."/>
            <person name="Fujiyama A."/>
            <person name="Neme R."/>
            <person name="Noguchi H."/>
            <person name="Minakuchi Y."/>
            <person name="Suzuki M."/>
            <person name="Kawai-Toyooka H."/>
            <person name="Smith D.R."/>
            <person name="Sparks H."/>
            <person name="Anderson J."/>
            <person name="Bakaric R."/>
            <person name="Luria V."/>
            <person name="Karger A."/>
            <person name="Kirschner M.W."/>
            <person name="Durand P.M."/>
            <person name="Michod R.E."/>
            <person name="Nozaki H."/>
            <person name="Olson B.J."/>
        </authorList>
    </citation>
    <scope>NUCLEOTIDE SEQUENCE [LARGE SCALE GENOMIC DNA]</scope>
    <source>
        <strain evidence="4">NIES-2863</strain>
    </source>
</reference>
<dbReference type="STRING" id="33097.A0A150GT20"/>
<dbReference type="PROSITE" id="PS50287">
    <property type="entry name" value="SRCR_2"/>
    <property type="match status" value="2"/>
</dbReference>